<evidence type="ECO:0000313" key="2">
    <source>
        <dbReference type="EMBL" id="TEB28194.1"/>
    </source>
</evidence>
<dbReference type="AlphaFoldDB" id="A0A4Y7T2I7"/>
<organism evidence="2 3">
    <name type="scientific">Coprinellus micaceus</name>
    <name type="common">Glistening ink-cap mushroom</name>
    <name type="synonym">Coprinus micaceus</name>
    <dbReference type="NCBI Taxonomy" id="71717"/>
    <lineage>
        <taxon>Eukaryota</taxon>
        <taxon>Fungi</taxon>
        <taxon>Dikarya</taxon>
        <taxon>Basidiomycota</taxon>
        <taxon>Agaricomycotina</taxon>
        <taxon>Agaricomycetes</taxon>
        <taxon>Agaricomycetidae</taxon>
        <taxon>Agaricales</taxon>
        <taxon>Agaricineae</taxon>
        <taxon>Psathyrellaceae</taxon>
        <taxon>Coprinellus</taxon>
    </lineage>
</organism>
<feature type="region of interest" description="Disordered" evidence="1">
    <location>
        <begin position="195"/>
        <end position="387"/>
    </location>
</feature>
<proteinExistence type="predicted"/>
<protein>
    <submittedName>
        <fullName evidence="2">Uncharacterized protein</fullName>
    </submittedName>
</protein>
<dbReference type="PANTHER" id="PTHR28674">
    <property type="entry name" value="SIMILAR TO DNA SEGMENT, CHR 10, WAYNE STATE UNIVERSITY 102,-EXPRESSED"/>
    <property type="match status" value="1"/>
</dbReference>
<feature type="compositionally biased region" description="Acidic residues" evidence="1">
    <location>
        <begin position="289"/>
        <end position="304"/>
    </location>
</feature>
<reference evidence="2 3" key="1">
    <citation type="journal article" date="2019" name="Nat. Ecol. Evol.">
        <title>Megaphylogeny resolves global patterns of mushroom evolution.</title>
        <authorList>
            <person name="Varga T."/>
            <person name="Krizsan K."/>
            <person name="Foldi C."/>
            <person name="Dima B."/>
            <person name="Sanchez-Garcia M."/>
            <person name="Sanchez-Ramirez S."/>
            <person name="Szollosi G.J."/>
            <person name="Szarkandi J.G."/>
            <person name="Papp V."/>
            <person name="Albert L."/>
            <person name="Andreopoulos W."/>
            <person name="Angelini C."/>
            <person name="Antonin V."/>
            <person name="Barry K.W."/>
            <person name="Bougher N.L."/>
            <person name="Buchanan P."/>
            <person name="Buyck B."/>
            <person name="Bense V."/>
            <person name="Catcheside P."/>
            <person name="Chovatia M."/>
            <person name="Cooper J."/>
            <person name="Damon W."/>
            <person name="Desjardin D."/>
            <person name="Finy P."/>
            <person name="Geml J."/>
            <person name="Haridas S."/>
            <person name="Hughes K."/>
            <person name="Justo A."/>
            <person name="Karasinski D."/>
            <person name="Kautmanova I."/>
            <person name="Kiss B."/>
            <person name="Kocsube S."/>
            <person name="Kotiranta H."/>
            <person name="LaButti K.M."/>
            <person name="Lechner B.E."/>
            <person name="Liimatainen K."/>
            <person name="Lipzen A."/>
            <person name="Lukacs Z."/>
            <person name="Mihaltcheva S."/>
            <person name="Morgado L.N."/>
            <person name="Niskanen T."/>
            <person name="Noordeloos M.E."/>
            <person name="Ohm R.A."/>
            <person name="Ortiz-Santana B."/>
            <person name="Ovrebo C."/>
            <person name="Racz N."/>
            <person name="Riley R."/>
            <person name="Savchenko A."/>
            <person name="Shiryaev A."/>
            <person name="Soop K."/>
            <person name="Spirin V."/>
            <person name="Szebenyi C."/>
            <person name="Tomsovsky M."/>
            <person name="Tulloss R.E."/>
            <person name="Uehling J."/>
            <person name="Grigoriev I.V."/>
            <person name="Vagvolgyi C."/>
            <person name="Papp T."/>
            <person name="Martin F.M."/>
            <person name="Miettinen O."/>
            <person name="Hibbett D.S."/>
            <person name="Nagy L.G."/>
        </authorList>
    </citation>
    <scope>NUCLEOTIDE SEQUENCE [LARGE SCALE GENOMIC DNA]</scope>
    <source>
        <strain evidence="2 3">FP101781</strain>
    </source>
</reference>
<feature type="compositionally biased region" description="Basic and acidic residues" evidence="1">
    <location>
        <begin position="343"/>
        <end position="359"/>
    </location>
</feature>
<feature type="compositionally biased region" description="Low complexity" evidence="1">
    <location>
        <begin position="279"/>
        <end position="288"/>
    </location>
</feature>
<gene>
    <name evidence="2" type="ORF">FA13DRAFT_1874200</name>
</gene>
<dbReference type="GO" id="GO:0000492">
    <property type="term" value="P:box C/D snoRNP assembly"/>
    <property type="evidence" value="ECO:0007669"/>
    <property type="project" value="InterPro"/>
</dbReference>
<comment type="caution">
    <text evidence="2">The sequence shown here is derived from an EMBL/GenBank/DDBJ whole genome shotgun (WGS) entry which is preliminary data.</text>
</comment>
<sequence length="387" mass="41590">MICLQHTLRVLSLESRGCLLTAVTATLPLSLLGARRHIKKVSKEKRMAPSYRKSKKKVEVGTERLDIEEDEARQKRLCMSFSIPSIPPIQSLLEHLSTPGTHPAATTPAFPSPLMGFPKFDFGDWRTEAVVPDTKLLSRVQAFLPQLEASNRELLAGAKADPRRVDIENVSGKVGRVIEMNLGLGVFEEKQGRKKGAKALAPLPPPSSKAGSDDEAMISSPSSSSTSSTSSSSDDSDSSDDIDSDSDSDSNLGSSQAKDEGPNDPLTNLLFASLGSALDTSTSSPSPDSDSDSDDGGDGEDEDPLTMFFDSLRYGQTISMDSSDEESEEGDSDQSNSDEDDEERRAEGRKGKETREVKSLPKRARPRIEVIGDETPVEIQAGDAGGV</sequence>
<dbReference type="PANTHER" id="PTHR28674:SF1">
    <property type="entry name" value="NOP PROTEIN CHAPERONE 1"/>
    <property type="match status" value="1"/>
</dbReference>
<dbReference type="InterPro" id="IPR027921">
    <property type="entry name" value="NOPCHAP1"/>
</dbReference>
<accession>A0A4Y7T2I7</accession>
<keyword evidence="3" id="KW-1185">Reference proteome</keyword>
<feature type="compositionally biased region" description="Acidic residues" evidence="1">
    <location>
        <begin position="322"/>
        <end position="342"/>
    </location>
</feature>
<dbReference type="GO" id="GO:0062064">
    <property type="term" value="F:box C/D methylation guide snoRNP complex binding"/>
    <property type="evidence" value="ECO:0007669"/>
    <property type="project" value="TreeGrafter"/>
</dbReference>
<name>A0A4Y7T2I7_COPMI</name>
<dbReference type="EMBL" id="QPFP01000034">
    <property type="protein sequence ID" value="TEB28194.1"/>
    <property type="molecule type" value="Genomic_DNA"/>
</dbReference>
<dbReference type="Proteomes" id="UP000298030">
    <property type="component" value="Unassembled WGS sequence"/>
</dbReference>
<evidence type="ECO:0000256" key="1">
    <source>
        <dbReference type="SAM" id="MobiDB-lite"/>
    </source>
</evidence>
<evidence type="ECO:0000313" key="3">
    <source>
        <dbReference type="Proteomes" id="UP000298030"/>
    </source>
</evidence>
<dbReference type="Pfam" id="PF15370">
    <property type="entry name" value="NOPCHAP1"/>
    <property type="match status" value="1"/>
</dbReference>
<feature type="compositionally biased region" description="Acidic residues" evidence="1">
    <location>
        <begin position="234"/>
        <end position="248"/>
    </location>
</feature>
<feature type="compositionally biased region" description="Low complexity" evidence="1">
    <location>
        <begin position="218"/>
        <end position="233"/>
    </location>
</feature>
<dbReference type="OrthoDB" id="1112980at2759"/>
<dbReference type="STRING" id="71717.A0A4Y7T2I7"/>